<dbReference type="EMBL" id="VUJU01000466">
    <property type="protein sequence ID" value="KAF0770209.1"/>
    <property type="molecule type" value="Genomic_DNA"/>
</dbReference>
<evidence type="ECO:0000313" key="3">
    <source>
        <dbReference type="Proteomes" id="UP000478052"/>
    </source>
</evidence>
<dbReference type="AlphaFoldDB" id="A0A6G0VKU2"/>
<reference evidence="1 3" key="1">
    <citation type="submission" date="2019-08" db="EMBL/GenBank/DDBJ databases">
        <title>Whole genome of Aphis craccivora.</title>
        <authorList>
            <person name="Voronova N.V."/>
            <person name="Shulinski R.S."/>
            <person name="Bandarenka Y.V."/>
            <person name="Zhorov D.G."/>
            <person name="Warner D."/>
        </authorList>
    </citation>
    <scope>NUCLEOTIDE SEQUENCE [LARGE SCALE GENOMIC DNA]</scope>
    <source>
        <strain evidence="1">180601</strain>
        <tissue evidence="1">Whole Body</tissue>
    </source>
</reference>
<evidence type="ECO:0000313" key="1">
    <source>
        <dbReference type="EMBL" id="KAF0694916.1"/>
    </source>
</evidence>
<protein>
    <recommendedName>
        <fullName evidence="4">RNase H domain-containing protein</fullName>
    </recommendedName>
</protein>
<proteinExistence type="predicted"/>
<dbReference type="Proteomes" id="UP000478052">
    <property type="component" value="Unassembled WGS sequence"/>
</dbReference>
<evidence type="ECO:0000313" key="2">
    <source>
        <dbReference type="EMBL" id="KAF0770209.1"/>
    </source>
</evidence>
<keyword evidence="3" id="KW-1185">Reference proteome</keyword>
<sequence length="59" mass="6673">MCVSCNSPLTIEHIFINCPNYTYSRHLLKNPSTLEEALNQSNSANIFIFLKSIGLDDKL</sequence>
<dbReference type="OrthoDB" id="6639140at2759"/>
<dbReference type="EMBL" id="VUJU01015321">
    <property type="protein sequence ID" value="KAF0694916.1"/>
    <property type="molecule type" value="Genomic_DNA"/>
</dbReference>
<organism evidence="1 3">
    <name type="scientific">Aphis craccivora</name>
    <name type="common">Cowpea aphid</name>
    <dbReference type="NCBI Taxonomy" id="307492"/>
    <lineage>
        <taxon>Eukaryota</taxon>
        <taxon>Metazoa</taxon>
        <taxon>Ecdysozoa</taxon>
        <taxon>Arthropoda</taxon>
        <taxon>Hexapoda</taxon>
        <taxon>Insecta</taxon>
        <taxon>Pterygota</taxon>
        <taxon>Neoptera</taxon>
        <taxon>Paraneoptera</taxon>
        <taxon>Hemiptera</taxon>
        <taxon>Sternorrhyncha</taxon>
        <taxon>Aphidomorpha</taxon>
        <taxon>Aphidoidea</taxon>
        <taxon>Aphididae</taxon>
        <taxon>Aphidini</taxon>
        <taxon>Aphis</taxon>
        <taxon>Aphis</taxon>
    </lineage>
</organism>
<accession>A0A6G0VKU2</accession>
<name>A0A6G0VKU2_APHCR</name>
<comment type="caution">
    <text evidence="1">The sequence shown here is derived from an EMBL/GenBank/DDBJ whole genome shotgun (WGS) entry which is preliminary data.</text>
</comment>
<gene>
    <name evidence="2" type="ORF">FWK35_00015870</name>
    <name evidence="1" type="ORF">FWK35_00038615</name>
</gene>
<evidence type="ECO:0008006" key="4">
    <source>
        <dbReference type="Google" id="ProtNLM"/>
    </source>
</evidence>